<name>A0A844GA50_9NEIS</name>
<organism evidence="1 2">
    <name type="scientific">Paludibacterium denitrificans</name>
    <dbReference type="NCBI Taxonomy" id="2675226"/>
    <lineage>
        <taxon>Bacteria</taxon>
        <taxon>Pseudomonadati</taxon>
        <taxon>Pseudomonadota</taxon>
        <taxon>Betaproteobacteria</taxon>
        <taxon>Neisseriales</taxon>
        <taxon>Chromobacteriaceae</taxon>
        <taxon>Paludibacterium</taxon>
    </lineage>
</organism>
<protein>
    <submittedName>
        <fullName evidence="1">Uncharacterized protein</fullName>
    </submittedName>
</protein>
<sequence>MSLDTKLTLLAQALGTDVKTLNAAVGNPAALTTTAKASLVAAINELKAALQSTTVINDTSASTTSTYSSSKLTDLLNQLKTDILGGASAAYDTLKEIEAKLGSDDTALDNLLTAVGNRVSFADVQSLTAAQQLQACQNIGVGDPTVDLVAAYNAAKA</sequence>
<proteinExistence type="predicted"/>
<comment type="caution">
    <text evidence="1">The sequence shown here is derived from an EMBL/GenBank/DDBJ whole genome shotgun (WGS) entry which is preliminary data.</text>
</comment>
<dbReference type="EMBL" id="WLYX01000001">
    <property type="protein sequence ID" value="MTD32499.1"/>
    <property type="molecule type" value="Genomic_DNA"/>
</dbReference>
<dbReference type="AlphaFoldDB" id="A0A844GA50"/>
<reference evidence="1 2" key="1">
    <citation type="submission" date="2019-11" db="EMBL/GenBank/DDBJ databases">
        <title>Draft genome sequence of Paludibacterium sp. dN18-1.</title>
        <authorList>
            <person name="Im W.-T."/>
        </authorList>
    </citation>
    <scope>NUCLEOTIDE SEQUENCE [LARGE SCALE GENOMIC DNA]</scope>
    <source>
        <strain evidence="2">dN 18-1</strain>
    </source>
</reference>
<keyword evidence="2" id="KW-1185">Reference proteome</keyword>
<evidence type="ECO:0000313" key="2">
    <source>
        <dbReference type="Proteomes" id="UP000446658"/>
    </source>
</evidence>
<dbReference type="RefSeq" id="WP_230368933.1">
    <property type="nucleotide sequence ID" value="NZ_WLYX01000001.1"/>
</dbReference>
<accession>A0A844GA50</accession>
<gene>
    <name evidence="1" type="ORF">GKE73_01930</name>
</gene>
<dbReference type="Proteomes" id="UP000446658">
    <property type="component" value="Unassembled WGS sequence"/>
</dbReference>
<evidence type="ECO:0000313" key="1">
    <source>
        <dbReference type="EMBL" id="MTD32499.1"/>
    </source>
</evidence>